<sequence length="135" mass="15243">MYEPLRNRNFARCGFCPCTEESFTIPFGKASSVSPFPDGKAIEVSVSRANVNLEAGKFPCAWGFNGWLVPQVVRRLRGTMRKDCISSLKYCRQLISGRLGKVSMFLMSYRFGLRDVFRVRARAPELWSASGANDF</sequence>
<dbReference type="HOGENOM" id="CLU_1885173_0_0_1"/>
<dbReference type="EMBL" id="DS990641">
    <property type="protein sequence ID" value="EGC48487.1"/>
    <property type="molecule type" value="Genomic_DNA"/>
</dbReference>
<reference evidence="2" key="1">
    <citation type="submission" date="2008-07" db="EMBL/GenBank/DDBJ databases">
        <title>Annotation of Ajellomyces capsulatus strain H88.</title>
        <authorList>
            <person name="Champion M."/>
            <person name="Cuomo C."/>
            <person name="Ma L.-J."/>
            <person name="Henn M.R."/>
            <person name="Sil A."/>
            <person name="Goldman B."/>
            <person name="Young S.K."/>
            <person name="Kodira C.D."/>
            <person name="Zeng Q."/>
            <person name="Koehrsen M."/>
            <person name="Alvarado L."/>
            <person name="Berlin A."/>
            <person name="Borenstein D."/>
            <person name="Chen Z."/>
            <person name="Engels R."/>
            <person name="Freedman E."/>
            <person name="Gellesch M."/>
            <person name="Goldberg J."/>
            <person name="Griggs A."/>
            <person name="Gujja S."/>
            <person name="Heiman D."/>
            <person name="Hepburn T."/>
            <person name="Howarth C."/>
            <person name="Jen D."/>
            <person name="Larson L."/>
            <person name="Lewis B."/>
            <person name="Mehta T."/>
            <person name="Park D."/>
            <person name="Pearson M."/>
            <person name="Roberts A."/>
            <person name="Saif S."/>
            <person name="Shea T."/>
            <person name="Shenoy N."/>
            <person name="Sisk P."/>
            <person name="Stolte C."/>
            <person name="Sykes S."/>
            <person name="Walk T."/>
            <person name="White J."/>
            <person name="Yandava C."/>
            <person name="Klein B."/>
            <person name="McEwen J.G."/>
            <person name="Puccia R."/>
            <person name="Goldman G.H."/>
            <person name="Felipe M.S."/>
            <person name="Nino-Vega G."/>
            <person name="San-Blas G."/>
            <person name="Taylor J."/>
            <person name="Mendoza L."/>
            <person name="Galagan J."/>
            <person name="Nusbaum C."/>
            <person name="Birren B."/>
        </authorList>
    </citation>
    <scope>NUCLEOTIDE SEQUENCE [LARGE SCALE GENOMIC DNA]</scope>
    <source>
        <strain evidence="2">H88</strain>
    </source>
</reference>
<evidence type="ECO:0000313" key="1">
    <source>
        <dbReference type="EMBL" id="EGC48487.1"/>
    </source>
</evidence>
<organism evidence="2">
    <name type="scientific">Ajellomyces capsulatus (strain H88)</name>
    <name type="common">Darling's disease fungus</name>
    <name type="synonym">Histoplasma capsulatum</name>
    <dbReference type="NCBI Taxonomy" id="544711"/>
    <lineage>
        <taxon>Eukaryota</taxon>
        <taxon>Fungi</taxon>
        <taxon>Dikarya</taxon>
        <taxon>Ascomycota</taxon>
        <taxon>Pezizomycotina</taxon>
        <taxon>Eurotiomycetes</taxon>
        <taxon>Eurotiomycetidae</taxon>
        <taxon>Onygenales</taxon>
        <taxon>Ajellomycetaceae</taxon>
        <taxon>Histoplasma</taxon>
    </lineage>
</organism>
<name>F0URG0_AJEC8</name>
<evidence type="ECO:0000313" key="2">
    <source>
        <dbReference type="Proteomes" id="UP000008142"/>
    </source>
</evidence>
<proteinExistence type="predicted"/>
<dbReference type="Proteomes" id="UP000008142">
    <property type="component" value="Unassembled WGS sequence"/>
</dbReference>
<gene>
    <name evidence="1" type="ORF">HCEG_07702</name>
</gene>
<protein>
    <submittedName>
        <fullName evidence="1">Predicted protein</fullName>
    </submittedName>
</protein>
<dbReference type="AlphaFoldDB" id="F0URG0"/>
<accession>F0URG0</accession>